<feature type="transmembrane region" description="Helical" evidence="1">
    <location>
        <begin position="134"/>
        <end position="159"/>
    </location>
</feature>
<dbReference type="AlphaFoldDB" id="A0A2K3YU72"/>
<keyword evidence="1" id="KW-0472">Membrane</keyword>
<evidence type="ECO:0008006" key="4">
    <source>
        <dbReference type="Google" id="ProtNLM"/>
    </source>
</evidence>
<gene>
    <name evidence="2" type="ORF">CD122_03065</name>
</gene>
<keyword evidence="1" id="KW-0812">Transmembrane</keyword>
<dbReference type="RefSeq" id="WP_103357531.1">
    <property type="nucleotide sequence ID" value="NZ_CP113107.1"/>
</dbReference>
<comment type="caution">
    <text evidence="2">The sequence shown here is derived from an EMBL/GenBank/DDBJ whole genome shotgun (WGS) entry which is preliminary data.</text>
</comment>
<proteinExistence type="predicted"/>
<accession>A0A2K3YU72</accession>
<evidence type="ECO:0000256" key="1">
    <source>
        <dbReference type="SAM" id="Phobius"/>
    </source>
</evidence>
<feature type="transmembrane region" description="Helical" evidence="1">
    <location>
        <begin position="33"/>
        <end position="52"/>
    </location>
</feature>
<name>A0A2K3YU72_9STAP</name>
<keyword evidence="1" id="KW-1133">Transmembrane helix</keyword>
<dbReference type="OrthoDB" id="2414368at2"/>
<dbReference type="Proteomes" id="UP000242752">
    <property type="component" value="Unassembled WGS sequence"/>
</dbReference>
<dbReference type="EMBL" id="PPRF01000017">
    <property type="protein sequence ID" value="PNZ29125.1"/>
    <property type="molecule type" value="Genomic_DNA"/>
</dbReference>
<organism evidence="2 3">
    <name type="scientific">Staphylococcus rostri</name>
    <dbReference type="NCBI Taxonomy" id="522262"/>
    <lineage>
        <taxon>Bacteria</taxon>
        <taxon>Bacillati</taxon>
        <taxon>Bacillota</taxon>
        <taxon>Bacilli</taxon>
        <taxon>Bacillales</taxon>
        <taxon>Staphylococcaceae</taxon>
        <taxon>Staphylococcus</taxon>
    </lineage>
</organism>
<protein>
    <recommendedName>
        <fullName evidence="4">DUF3278 domain-containing protein</fullName>
    </recommendedName>
</protein>
<sequence>MNIKQELLDTFNGERVKDEYEIRHSRHVLAGNCVWLFWGLILLLTISIWIKIFLQHNFVVEAFGMVLFLSMALIIEVRLRKYRVNQTEVDDAQSYEYMMKVLRRGAVKFGLIMFVTMAFTNMLLTWALGTHKSVGQLIVVNGGIVMVAAILSGVAVYFIGKKKIDRTYKDD</sequence>
<reference evidence="2 3" key="1">
    <citation type="submission" date="2017-08" db="EMBL/GenBank/DDBJ databases">
        <title>Draft genome sequences of 64 type strains of genus Staph aureus.</title>
        <authorList>
            <person name="Cole K."/>
            <person name="Golubchik T."/>
            <person name="Russell J."/>
            <person name="Foster D."/>
            <person name="Llewelyn M."/>
            <person name="Wilson D."/>
            <person name="Crook D."/>
            <person name="Paul J."/>
        </authorList>
    </citation>
    <scope>NUCLEOTIDE SEQUENCE [LARGE SCALE GENOMIC DNA]</scope>
    <source>
        <strain evidence="2 3">DSM 21968</strain>
    </source>
</reference>
<feature type="transmembrane region" description="Helical" evidence="1">
    <location>
        <begin position="106"/>
        <end position="128"/>
    </location>
</feature>
<evidence type="ECO:0000313" key="2">
    <source>
        <dbReference type="EMBL" id="PNZ29125.1"/>
    </source>
</evidence>
<feature type="transmembrane region" description="Helical" evidence="1">
    <location>
        <begin position="58"/>
        <end position="75"/>
    </location>
</feature>
<keyword evidence="3" id="KW-1185">Reference proteome</keyword>
<evidence type="ECO:0000313" key="3">
    <source>
        <dbReference type="Proteomes" id="UP000242752"/>
    </source>
</evidence>